<dbReference type="Gene3D" id="3.80.10.10">
    <property type="entry name" value="Ribonuclease Inhibitor"/>
    <property type="match status" value="1"/>
</dbReference>
<dbReference type="PRINTS" id="PR00364">
    <property type="entry name" value="DISEASERSIST"/>
</dbReference>
<dbReference type="CDD" id="cd14798">
    <property type="entry name" value="RX-CC_like"/>
    <property type="match status" value="1"/>
</dbReference>
<comment type="similarity">
    <text evidence="1">Belongs to the disease resistance NB-LRR family.</text>
</comment>
<dbReference type="GO" id="GO:0051707">
    <property type="term" value="P:response to other organism"/>
    <property type="evidence" value="ECO:0007669"/>
    <property type="project" value="UniProtKB-ARBA"/>
</dbReference>
<feature type="domain" description="NB-ARC" evidence="8">
    <location>
        <begin position="189"/>
        <end position="343"/>
    </location>
</feature>
<evidence type="ECO:0000256" key="4">
    <source>
        <dbReference type="ARBA" id="ARBA00022741"/>
    </source>
</evidence>
<keyword evidence="4" id="KW-0547">Nucleotide-binding</keyword>
<dbReference type="PANTHER" id="PTHR36766:SF70">
    <property type="entry name" value="DISEASE RESISTANCE PROTEIN RGA4"/>
    <property type="match status" value="1"/>
</dbReference>
<dbReference type="InterPro" id="IPR032675">
    <property type="entry name" value="LRR_dom_sf"/>
</dbReference>
<dbReference type="Gene3D" id="1.10.8.430">
    <property type="entry name" value="Helical domain of apoptotic protease-activating factors"/>
    <property type="match status" value="1"/>
</dbReference>
<evidence type="ECO:0000256" key="5">
    <source>
        <dbReference type="ARBA" id="ARBA00022821"/>
    </source>
</evidence>
<evidence type="ECO:0000259" key="8">
    <source>
        <dbReference type="Pfam" id="PF00931"/>
    </source>
</evidence>
<protein>
    <submittedName>
        <fullName evidence="12">Putative disease resistance protein RGA3</fullName>
    </submittedName>
</protein>
<dbReference type="Pfam" id="PF18052">
    <property type="entry name" value="Rx_N"/>
    <property type="match status" value="1"/>
</dbReference>
<dbReference type="InterPro" id="IPR058922">
    <property type="entry name" value="WHD_DRP"/>
</dbReference>
<feature type="domain" description="Disease resistance N-terminal" evidence="9">
    <location>
        <begin position="9"/>
        <end position="87"/>
    </location>
</feature>
<keyword evidence="6" id="KW-0067">ATP-binding</keyword>
<name>N1R403_AEGTA</name>
<keyword evidence="2" id="KW-0433">Leucine-rich repeat</keyword>
<dbReference type="Pfam" id="PF23598">
    <property type="entry name" value="LRR_14"/>
    <property type="match status" value="1"/>
</dbReference>
<dbReference type="AlphaFoldDB" id="N1R403"/>
<evidence type="ECO:0000256" key="3">
    <source>
        <dbReference type="ARBA" id="ARBA00022737"/>
    </source>
</evidence>
<evidence type="ECO:0000259" key="10">
    <source>
        <dbReference type="Pfam" id="PF23559"/>
    </source>
</evidence>
<keyword evidence="3" id="KW-0677">Repeat</keyword>
<dbReference type="GO" id="GO:0005524">
    <property type="term" value="F:ATP binding"/>
    <property type="evidence" value="ECO:0007669"/>
    <property type="project" value="UniProtKB-KW"/>
</dbReference>
<dbReference type="InterPro" id="IPR002182">
    <property type="entry name" value="NB-ARC"/>
</dbReference>
<dbReference type="InterPro" id="IPR055414">
    <property type="entry name" value="LRR_R13L4/SHOC2-like"/>
</dbReference>
<dbReference type="GO" id="GO:0043531">
    <property type="term" value="F:ADP binding"/>
    <property type="evidence" value="ECO:0007669"/>
    <property type="project" value="InterPro"/>
</dbReference>
<dbReference type="ExpressionAtlas" id="N1R403">
    <property type="expression patterns" value="baseline"/>
</dbReference>
<evidence type="ECO:0000259" key="11">
    <source>
        <dbReference type="Pfam" id="PF23598"/>
    </source>
</evidence>
<keyword evidence="5" id="KW-0611">Plant defense</keyword>
<dbReference type="GO" id="GO:0006952">
    <property type="term" value="P:defense response"/>
    <property type="evidence" value="ECO:0007669"/>
    <property type="project" value="UniProtKB-KW"/>
</dbReference>
<keyword evidence="7" id="KW-0175">Coiled coil</keyword>
<dbReference type="InterPro" id="IPR038005">
    <property type="entry name" value="RX-like_CC"/>
</dbReference>
<dbReference type="Gene3D" id="1.20.5.4130">
    <property type="match status" value="1"/>
</dbReference>
<evidence type="ECO:0000259" key="9">
    <source>
        <dbReference type="Pfam" id="PF18052"/>
    </source>
</evidence>
<accession>N1R403</accession>
<dbReference type="Gene3D" id="3.40.50.300">
    <property type="entry name" value="P-loop containing nucleotide triphosphate hydrolases"/>
    <property type="match status" value="1"/>
</dbReference>
<reference evidence="12" key="1">
    <citation type="submission" date="2015-06" db="UniProtKB">
        <authorList>
            <consortium name="EnsemblPlants"/>
        </authorList>
    </citation>
    <scope>IDENTIFICATION</scope>
</reference>
<evidence type="ECO:0000256" key="2">
    <source>
        <dbReference type="ARBA" id="ARBA00022614"/>
    </source>
</evidence>
<dbReference type="SUPFAM" id="SSF52058">
    <property type="entry name" value="L domain-like"/>
    <property type="match status" value="1"/>
</dbReference>
<evidence type="ECO:0000256" key="6">
    <source>
        <dbReference type="ARBA" id="ARBA00022840"/>
    </source>
</evidence>
<dbReference type="Pfam" id="PF23559">
    <property type="entry name" value="WHD_DRP"/>
    <property type="match status" value="1"/>
</dbReference>
<feature type="domain" description="Disease resistance R13L4/SHOC-2-like LRR" evidence="11">
    <location>
        <begin position="499"/>
        <end position="607"/>
    </location>
</feature>
<proteinExistence type="inferred from homology"/>
<dbReference type="SUPFAM" id="SSF52540">
    <property type="entry name" value="P-loop containing nucleoside triphosphate hydrolases"/>
    <property type="match status" value="1"/>
</dbReference>
<dbReference type="EnsemblPlants" id="EMT17656">
    <property type="protein sequence ID" value="EMT17656"/>
    <property type="gene ID" value="F775_10030"/>
</dbReference>
<dbReference type="Pfam" id="PF00931">
    <property type="entry name" value="NB-ARC"/>
    <property type="match status" value="1"/>
</dbReference>
<organism evidence="12">
    <name type="scientific">Aegilops tauschii</name>
    <name type="common">Tausch's goatgrass</name>
    <name type="synonym">Aegilops squarrosa</name>
    <dbReference type="NCBI Taxonomy" id="37682"/>
    <lineage>
        <taxon>Eukaryota</taxon>
        <taxon>Viridiplantae</taxon>
        <taxon>Streptophyta</taxon>
        <taxon>Embryophyta</taxon>
        <taxon>Tracheophyta</taxon>
        <taxon>Spermatophyta</taxon>
        <taxon>Magnoliopsida</taxon>
        <taxon>Liliopsida</taxon>
        <taxon>Poales</taxon>
        <taxon>Poaceae</taxon>
        <taxon>BOP clade</taxon>
        <taxon>Pooideae</taxon>
        <taxon>Triticodae</taxon>
        <taxon>Triticeae</taxon>
        <taxon>Triticinae</taxon>
        <taxon>Aegilops</taxon>
    </lineage>
</organism>
<dbReference type="PANTHER" id="PTHR36766">
    <property type="entry name" value="PLANT BROAD-SPECTRUM MILDEW RESISTANCE PROTEIN RPW8"/>
    <property type="match status" value="1"/>
</dbReference>
<dbReference type="InterPro" id="IPR041118">
    <property type="entry name" value="Rx_N"/>
</dbReference>
<dbReference type="InterPro" id="IPR042197">
    <property type="entry name" value="Apaf_helical"/>
</dbReference>
<sequence>MAAILDFLVRSCAKKLQEIITEEVVLILGVKEDLKALQRTIVQIQCFLSNAEQRRIEESAVNNWLGELRGAMFYADDIIDLARSEGSKLLMERPSSSRKSNNCGGILFFNCIPNVQKRLKIAVQIRDFNAELEKISRLGERFLKLQNMQPKEEVPSVKHIRTSHLVEPNLVGKETLHACKRLVELVLAHNENKVYKVGIVGTGGVGKTTLAQKIYNDQKIKGAFSNQAWICISQEYSGVALLKEVLRNFGVHQEQGETVGELSSKLAATIRGQSFFLVLDDIWQPEVWTNLLRIPLHASSRGVIMVTTRHDTVAHAIGVQDMHRVDLMSADVGWELLWKSMSSNEEKDVQSLRSIGMDIVRKCGGLPFAIKVTATVLAKDWYMSRDDLIRLWVAEGFVEEHDEQLVEDTAAEYYNELIHRNLLQPDPLWFDNYRTREFLFCGDPQSMDATTFSKLWRVSVVTEKDSVMLPDADKGKIRAKTLLIHCKHPRVENTIFRRIPRIRVLDLTASFIQSIPDSIGSLIHLRLLDLDGTDIPGLPESIGSLINLQILNLQRCRFLGTLPWAVTKLCNLRRLGLDHTPINQMPKGIGRLEFLNDLEGFPVGGASDHTNTQEPDKAAFYD</sequence>
<feature type="domain" description="Disease resistance protein winged helix" evidence="10">
    <location>
        <begin position="379"/>
        <end position="424"/>
    </location>
</feature>
<evidence type="ECO:0000256" key="7">
    <source>
        <dbReference type="ARBA" id="ARBA00023054"/>
    </source>
</evidence>
<evidence type="ECO:0000313" key="12">
    <source>
        <dbReference type="EnsemblPlants" id="EMT17656"/>
    </source>
</evidence>
<evidence type="ECO:0000256" key="1">
    <source>
        <dbReference type="ARBA" id="ARBA00008894"/>
    </source>
</evidence>
<dbReference type="InterPro" id="IPR027417">
    <property type="entry name" value="P-loop_NTPase"/>
</dbReference>